<organism evidence="2 3">
    <name type="scientific">Suillus fuscotomentosus</name>
    <dbReference type="NCBI Taxonomy" id="1912939"/>
    <lineage>
        <taxon>Eukaryota</taxon>
        <taxon>Fungi</taxon>
        <taxon>Dikarya</taxon>
        <taxon>Basidiomycota</taxon>
        <taxon>Agaricomycotina</taxon>
        <taxon>Agaricomycetes</taxon>
        <taxon>Agaricomycetidae</taxon>
        <taxon>Boletales</taxon>
        <taxon>Suillineae</taxon>
        <taxon>Suillaceae</taxon>
        <taxon>Suillus</taxon>
    </lineage>
</organism>
<dbReference type="GeneID" id="64662529"/>
<protein>
    <submittedName>
        <fullName evidence="2">Uncharacterized protein</fullName>
    </submittedName>
</protein>
<evidence type="ECO:0000313" key="2">
    <source>
        <dbReference type="EMBL" id="KAG1893763.1"/>
    </source>
</evidence>
<name>A0AAD4DW91_9AGAM</name>
<dbReference type="RefSeq" id="XP_041219339.1">
    <property type="nucleotide sequence ID" value="XM_041368231.1"/>
</dbReference>
<dbReference type="Proteomes" id="UP001195769">
    <property type="component" value="Unassembled WGS sequence"/>
</dbReference>
<dbReference type="AlphaFoldDB" id="A0AAD4DW91"/>
<reference evidence="2" key="1">
    <citation type="journal article" date="2020" name="New Phytol.">
        <title>Comparative genomics reveals dynamic genome evolution in host specialist ectomycorrhizal fungi.</title>
        <authorList>
            <person name="Lofgren L.A."/>
            <person name="Nguyen N.H."/>
            <person name="Vilgalys R."/>
            <person name="Ruytinx J."/>
            <person name="Liao H.L."/>
            <person name="Branco S."/>
            <person name="Kuo A."/>
            <person name="LaButti K."/>
            <person name="Lipzen A."/>
            <person name="Andreopoulos W."/>
            <person name="Pangilinan J."/>
            <person name="Riley R."/>
            <person name="Hundley H."/>
            <person name="Na H."/>
            <person name="Barry K."/>
            <person name="Grigoriev I.V."/>
            <person name="Stajich J.E."/>
            <person name="Kennedy P.G."/>
        </authorList>
    </citation>
    <scope>NUCLEOTIDE SEQUENCE</scope>
    <source>
        <strain evidence="2">FC203</strain>
    </source>
</reference>
<accession>A0AAD4DW91</accession>
<comment type="caution">
    <text evidence="2">The sequence shown here is derived from an EMBL/GenBank/DDBJ whole genome shotgun (WGS) entry which is preliminary data.</text>
</comment>
<keyword evidence="3" id="KW-1185">Reference proteome</keyword>
<evidence type="ECO:0000256" key="1">
    <source>
        <dbReference type="SAM" id="MobiDB-lite"/>
    </source>
</evidence>
<feature type="region of interest" description="Disordered" evidence="1">
    <location>
        <begin position="113"/>
        <end position="138"/>
    </location>
</feature>
<evidence type="ECO:0000313" key="3">
    <source>
        <dbReference type="Proteomes" id="UP001195769"/>
    </source>
</evidence>
<gene>
    <name evidence="2" type="ORF">F5891DRAFT_1196001</name>
</gene>
<proteinExistence type="predicted"/>
<sequence>MDVFEVQLKRAPTRKQQKLALLSSWAARLSGNAQRGAATWIASSITIEEMQITLSMDIRRLGRHPTETQTLDICRHRTKLQSRIDEFTIVAATHLGEGFDVDDEIRDLHLDFMDDDSEDNGIDGSDTESELEADGQQW</sequence>
<dbReference type="EMBL" id="JABBWK010000091">
    <property type="protein sequence ID" value="KAG1893763.1"/>
    <property type="molecule type" value="Genomic_DNA"/>
</dbReference>